<feature type="repeat" description="TPR" evidence="3">
    <location>
        <begin position="252"/>
        <end position="285"/>
    </location>
</feature>
<name>A0A841RB56_9SPIO</name>
<feature type="coiled-coil region" evidence="4">
    <location>
        <begin position="560"/>
        <end position="590"/>
    </location>
</feature>
<evidence type="ECO:0000256" key="2">
    <source>
        <dbReference type="ARBA" id="ARBA00022803"/>
    </source>
</evidence>
<dbReference type="PANTHER" id="PTHR45586:SF1">
    <property type="entry name" value="LIPOPOLYSACCHARIDE ASSEMBLY PROTEIN B"/>
    <property type="match status" value="1"/>
</dbReference>
<proteinExistence type="predicted"/>
<dbReference type="EMBL" id="JACHGJ010000003">
    <property type="protein sequence ID" value="MBB6480591.1"/>
    <property type="molecule type" value="Genomic_DNA"/>
</dbReference>
<evidence type="ECO:0000256" key="5">
    <source>
        <dbReference type="SAM" id="SignalP"/>
    </source>
</evidence>
<feature type="repeat" description="TPR" evidence="3">
    <location>
        <begin position="866"/>
        <end position="899"/>
    </location>
</feature>
<reference evidence="6 7" key="1">
    <citation type="submission" date="2020-08" db="EMBL/GenBank/DDBJ databases">
        <title>Genomic Encyclopedia of Type Strains, Phase IV (KMG-IV): sequencing the most valuable type-strain genomes for metagenomic binning, comparative biology and taxonomic classification.</title>
        <authorList>
            <person name="Goeker M."/>
        </authorList>
    </citation>
    <scope>NUCLEOTIDE SEQUENCE [LARGE SCALE GENOMIC DNA]</scope>
    <source>
        <strain evidence="6 7">DSM 2461</strain>
    </source>
</reference>
<dbReference type="Pfam" id="PF13181">
    <property type="entry name" value="TPR_8"/>
    <property type="match status" value="1"/>
</dbReference>
<dbReference type="RefSeq" id="WP_184746849.1">
    <property type="nucleotide sequence ID" value="NZ_JACHGJ010000003.1"/>
</dbReference>
<evidence type="ECO:0000256" key="1">
    <source>
        <dbReference type="ARBA" id="ARBA00022737"/>
    </source>
</evidence>
<evidence type="ECO:0000256" key="4">
    <source>
        <dbReference type="SAM" id="Coils"/>
    </source>
</evidence>
<dbReference type="PANTHER" id="PTHR45586">
    <property type="entry name" value="TPR REPEAT-CONTAINING PROTEIN PA4667"/>
    <property type="match status" value="1"/>
</dbReference>
<dbReference type="InterPro" id="IPR019734">
    <property type="entry name" value="TPR_rpt"/>
</dbReference>
<dbReference type="Proteomes" id="UP000587760">
    <property type="component" value="Unassembled WGS sequence"/>
</dbReference>
<evidence type="ECO:0000313" key="7">
    <source>
        <dbReference type="Proteomes" id="UP000587760"/>
    </source>
</evidence>
<dbReference type="SMART" id="SM00028">
    <property type="entry name" value="TPR"/>
    <property type="match status" value="5"/>
</dbReference>
<accession>A0A841RB56</accession>
<keyword evidence="7" id="KW-1185">Reference proteome</keyword>
<evidence type="ECO:0000313" key="6">
    <source>
        <dbReference type="EMBL" id="MBB6480591.1"/>
    </source>
</evidence>
<dbReference type="InterPro" id="IPR011990">
    <property type="entry name" value="TPR-like_helical_dom_sf"/>
</dbReference>
<keyword evidence="1" id="KW-0677">Repeat</keyword>
<keyword evidence="4" id="KW-0175">Coiled coil</keyword>
<dbReference type="AlphaFoldDB" id="A0A841RB56"/>
<sequence>MNLKKIPLSIIFFATFFIPLSAQVQDGQSVPEPEKEVAIAEVSEKIQPVLPGRDTKLIFVEGEDAVSTNFNREPILNYSCSGYRTLQLNQSIDLHGQATYNSDYVFYVEEDGVYELWYGGTPPGNRDETITSYASPFRFVIDSLYSEDIYREDVNVVEEYAPSYYWNYVSDVTLAAGEHRIKFEVLLKRSLDNRYYFYLDNFFLVRKINGTRVAVDNPPEIFPEDMDIRSIDLPFKSFEDYEVLIRDNPEIVGNYVELAKTYSLAGDYINALKYLRRAALLSPDEPEIMLQMAKNLIWRGAVVEGLRMYSDLLAIVPERVDLWAEAGKIAAWTGLYDDSIGFFESGLENSPDNLNLLANLGITHLWLGELNTAEKIFNQVQKITGDDLDKNRALAEIFRVNGYADKAVPLYRKLINLYPEELELYFDLEETYKENDQRDKVQEVRDLTEKTFIPNQDYVKVTETFYESQSMKEKVISDYEEQLKGDPENLNLRRMLAEIYFWNGYRKKAIDEFRNILTSYTYDNVLETEKKMTSFLEILDRSYALTHFLETVPASVSESRKNMTELLKQYDKNISDLEALKKKNDAAEAKGETVDRSGEESLAQQRFDLEEKLAVQIYLGESFTGKFNSLMELFNEENRTLEGLLEDEKTSAEAYELLMEGIDWKWNRGDMITELNAVKKDGVVLANLTLGKILMFEGKPVEAEANFKPIMEGESVLDAAPFALYEAQVWLGDEEERKSLYESYPGKIEEGSEYAYYLNDYLDVLYLEEEDVFSYLTGDPAESIASLTAAYGEITSQASVLNRDLRENIAIIHKVLQDNMKRGFYNLASQTYLLRNELGDFYYNEKMYSEGIAQYEQVLAIDPWNLSAKFKLAQVYHYNGNWSKALKIYSEIYDDDPQFNNVASFYNELTREFADSYHFSASSFSDPTRIKSDLHADYNINFTPLFGTTLAYDVNLDRIYRTYSAEGTEPDDPKSSTLLFNKVSLSFPVKLGPVKITPVGGLYLKTDLFGDEDLSAADPGFGLFEYIDPYFYGGADAAVNLDFLSFSGGYRFDWLTESFHPSADIFFHQVKGNLGINFVKTKIPFIEDLTLNFGGEGKFLSDDNILWNAFASATEKIQLVREPAMYLNAGLDFSLESGKFNEYSDNSTLPYWAPDMSLMTGLNLEYEAKFPLSENRSLEEKVRLNVDYTSSGTGAEQIRGMAFEVGNRLSYNKSDFTAFFNVTGTFSVQFEPADITYWSLIFELGVSALLPELLMP</sequence>
<dbReference type="InterPro" id="IPR051012">
    <property type="entry name" value="CellSynth/LPSAsmb/PSIAsmb"/>
</dbReference>
<keyword evidence="2 3" id="KW-0802">TPR repeat</keyword>
<keyword evidence="5" id="KW-0732">Signal</keyword>
<gene>
    <name evidence="6" type="ORF">HNR50_002254</name>
</gene>
<protein>
    <submittedName>
        <fullName evidence="6">Tetratricopeptide (TPR) repeat protein</fullName>
    </submittedName>
</protein>
<dbReference type="PROSITE" id="PS50005">
    <property type="entry name" value="TPR"/>
    <property type="match status" value="3"/>
</dbReference>
<feature type="repeat" description="TPR" evidence="3">
    <location>
        <begin position="832"/>
        <end position="865"/>
    </location>
</feature>
<feature type="signal peptide" evidence="5">
    <location>
        <begin position="1"/>
        <end position="24"/>
    </location>
</feature>
<dbReference type="Pfam" id="PF14559">
    <property type="entry name" value="TPR_19"/>
    <property type="match status" value="1"/>
</dbReference>
<dbReference type="Gene3D" id="1.25.40.10">
    <property type="entry name" value="Tetratricopeptide repeat domain"/>
    <property type="match status" value="2"/>
</dbReference>
<dbReference type="SUPFAM" id="SSF48452">
    <property type="entry name" value="TPR-like"/>
    <property type="match status" value="2"/>
</dbReference>
<comment type="caution">
    <text evidence="6">The sequence shown here is derived from an EMBL/GenBank/DDBJ whole genome shotgun (WGS) entry which is preliminary data.</text>
</comment>
<evidence type="ECO:0000256" key="3">
    <source>
        <dbReference type="PROSITE-ProRule" id="PRU00339"/>
    </source>
</evidence>
<organism evidence="6 7">
    <name type="scientific">Spirochaeta isovalerica</name>
    <dbReference type="NCBI Taxonomy" id="150"/>
    <lineage>
        <taxon>Bacteria</taxon>
        <taxon>Pseudomonadati</taxon>
        <taxon>Spirochaetota</taxon>
        <taxon>Spirochaetia</taxon>
        <taxon>Spirochaetales</taxon>
        <taxon>Spirochaetaceae</taxon>
        <taxon>Spirochaeta</taxon>
    </lineage>
</organism>
<feature type="chain" id="PRO_5032495761" evidence="5">
    <location>
        <begin position="25"/>
        <end position="1256"/>
    </location>
</feature>